<evidence type="ECO:0000256" key="1">
    <source>
        <dbReference type="SAM" id="MobiDB-lite"/>
    </source>
</evidence>
<dbReference type="Proteomes" id="UP001054837">
    <property type="component" value="Unassembled WGS sequence"/>
</dbReference>
<dbReference type="EMBL" id="BPLQ01001058">
    <property type="protein sequence ID" value="GIX77917.1"/>
    <property type="molecule type" value="Genomic_DNA"/>
</dbReference>
<gene>
    <name evidence="2" type="ORF">CDAR_373361</name>
</gene>
<organism evidence="2 3">
    <name type="scientific">Caerostris darwini</name>
    <dbReference type="NCBI Taxonomy" id="1538125"/>
    <lineage>
        <taxon>Eukaryota</taxon>
        <taxon>Metazoa</taxon>
        <taxon>Ecdysozoa</taxon>
        <taxon>Arthropoda</taxon>
        <taxon>Chelicerata</taxon>
        <taxon>Arachnida</taxon>
        <taxon>Araneae</taxon>
        <taxon>Araneomorphae</taxon>
        <taxon>Entelegynae</taxon>
        <taxon>Araneoidea</taxon>
        <taxon>Araneidae</taxon>
        <taxon>Caerostris</taxon>
    </lineage>
</organism>
<evidence type="ECO:0000313" key="2">
    <source>
        <dbReference type="EMBL" id="GIX77917.1"/>
    </source>
</evidence>
<reference evidence="2 3" key="1">
    <citation type="submission" date="2021-06" db="EMBL/GenBank/DDBJ databases">
        <title>Caerostris darwini draft genome.</title>
        <authorList>
            <person name="Kono N."/>
            <person name="Arakawa K."/>
        </authorList>
    </citation>
    <scope>NUCLEOTIDE SEQUENCE [LARGE SCALE GENOMIC DNA]</scope>
</reference>
<feature type="region of interest" description="Disordered" evidence="1">
    <location>
        <begin position="1"/>
        <end position="20"/>
    </location>
</feature>
<name>A0AAV4MZF2_9ARAC</name>
<protein>
    <submittedName>
        <fullName evidence="2">Uncharacterized protein</fullName>
    </submittedName>
</protein>
<sequence length="94" mass="11034">MFRPLSSCEKSPSIIHSNSTNCPETRSIRYWLVTLIWERTEELNCHRSLNATPQELRREILLRIPPGSQNPPLGITWSQFRCPANRIELFHFTI</sequence>
<dbReference type="AlphaFoldDB" id="A0AAV4MZF2"/>
<feature type="compositionally biased region" description="Polar residues" evidence="1">
    <location>
        <begin position="8"/>
        <end position="20"/>
    </location>
</feature>
<comment type="caution">
    <text evidence="2">The sequence shown here is derived from an EMBL/GenBank/DDBJ whole genome shotgun (WGS) entry which is preliminary data.</text>
</comment>
<evidence type="ECO:0000313" key="3">
    <source>
        <dbReference type="Proteomes" id="UP001054837"/>
    </source>
</evidence>
<accession>A0AAV4MZF2</accession>
<proteinExistence type="predicted"/>
<keyword evidence="3" id="KW-1185">Reference proteome</keyword>